<dbReference type="PANTHER" id="PTHR37318">
    <property type="entry name" value="BSL7504 PROTEIN"/>
    <property type="match status" value="1"/>
</dbReference>
<dbReference type="EMBL" id="SDMR01000024">
    <property type="protein sequence ID" value="TBT92114.1"/>
    <property type="molecule type" value="Genomic_DNA"/>
</dbReference>
<dbReference type="InterPro" id="IPR036388">
    <property type="entry name" value="WH-like_DNA-bd_sf"/>
</dbReference>
<dbReference type="Gene3D" id="1.10.10.10">
    <property type="entry name" value="Winged helix-like DNA-binding domain superfamily/Winged helix DNA-binding domain"/>
    <property type="match status" value="1"/>
</dbReference>
<dbReference type="Pfam" id="PF13601">
    <property type="entry name" value="HTH_34"/>
    <property type="match status" value="1"/>
</dbReference>
<evidence type="ECO:0000313" key="3">
    <source>
        <dbReference type="Proteomes" id="UP000291933"/>
    </source>
</evidence>
<evidence type="ECO:0000259" key="1">
    <source>
        <dbReference type="Pfam" id="PF13601"/>
    </source>
</evidence>
<dbReference type="InterPro" id="IPR036390">
    <property type="entry name" value="WH_DNA-bd_sf"/>
</dbReference>
<feature type="domain" description="Winged helix DNA-binding" evidence="1">
    <location>
        <begin position="31"/>
        <end position="109"/>
    </location>
</feature>
<dbReference type="OrthoDB" id="4952043at2"/>
<dbReference type="Proteomes" id="UP000291933">
    <property type="component" value="Unassembled WGS sequence"/>
</dbReference>
<keyword evidence="3" id="KW-1185">Reference proteome</keyword>
<name>A0A4Q9KHW9_PROTD</name>
<sequence>MDQRFPRGASPAAKAAPHPRVGLNEFLSHPIRLSLVAALASVEEADFASLRDFLQISDSALSRRASQLEEAKLVTIRKGYVGKRPRTWLSLTPAGREAWTSHLAAIKAIAKGLPPSV</sequence>
<dbReference type="InterPro" id="IPR027395">
    <property type="entry name" value="WH_DNA-bd_dom"/>
</dbReference>
<reference evidence="2 3" key="1">
    <citation type="submission" date="2019-01" db="EMBL/GenBank/DDBJ databases">
        <title>Lactibacter flavus gen. nov., sp. nov., a novel bacterium of the family Propionibacteriaceae isolated from raw milk and dairy products.</title>
        <authorList>
            <person name="Huptas C."/>
            <person name="Wenning M."/>
            <person name="Breitenwieser F."/>
            <person name="Doll E."/>
            <person name="Von Neubeck M."/>
            <person name="Busse H.-J."/>
            <person name="Scherer S."/>
        </authorList>
    </citation>
    <scope>NUCLEOTIDE SEQUENCE [LARGE SCALE GENOMIC DNA]</scope>
    <source>
        <strain evidence="2 3">DSM 22130</strain>
    </source>
</reference>
<dbReference type="PANTHER" id="PTHR37318:SF1">
    <property type="entry name" value="BSL7504 PROTEIN"/>
    <property type="match status" value="1"/>
</dbReference>
<accession>A0A4Q9KHW9</accession>
<dbReference type="SUPFAM" id="SSF46785">
    <property type="entry name" value="Winged helix' DNA-binding domain"/>
    <property type="match status" value="1"/>
</dbReference>
<gene>
    <name evidence="2" type="ORF">ET996_13720</name>
</gene>
<protein>
    <submittedName>
        <fullName evidence="2">Transcriptional regulator</fullName>
    </submittedName>
</protein>
<organism evidence="2 3">
    <name type="scientific">Propioniciclava tarda</name>
    <dbReference type="NCBI Taxonomy" id="433330"/>
    <lineage>
        <taxon>Bacteria</taxon>
        <taxon>Bacillati</taxon>
        <taxon>Actinomycetota</taxon>
        <taxon>Actinomycetes</taxon>
        <taxon>Propionibacteriales</taxon>
        <taxon>Propionibacteriaceae</taxon>
        <taxon>Propioniciclava</taxon>
    </lineage>
</organism>
<evidence type="ECO:0000313" key="2">
    <source>
        <dbReference type="EMBL" id="TBT92114.1"/>
    </source>
</evidence>
<dbReference type="AlphaFoldDB" id="A0A4Q9KHW9"/>
<proteinExistence type="predicted"/>
<comment type="caution">
    <text evidence="2">The sequence shown here is derived from an EMBL/GenBank/DDBJ whole genome shotgun (WGS) entry which is preliminary data.</text>
</comment>